<comment type="caution">
    <text evidence="1">The sequence shown here is derived from an EMBL/GenBank/DDBJ whole genome shotgun (WGS) entry which is preliminary data.</text>
</comment>
<name>A0ABR5E294_9HYPH</name>
<keyword evidence="2" id="KW-1185">Reference proteome</keyword>
<organism evidence="1 2">
    <name type="scientific">Devosia psychrophila</name>
    <dbReference type="NCBI Taxonomy" id="728005"/>
    <lineage>
        <taxon>Bacteria</taxon>
        <taxon>Pseudomonadati</taxon>
        <taxon>Pseudomonadota</taxon>
        <taxon>Alphaproteobacteria</taxon>
        <taxon>Hyphomicrobiales</taxon>
        <taxon>Devosiaceae</taxon>
        <taxon>Devosia</taxon>
    </lineage>
</organism>
<protein>
    <submittedName>
        <fullName evidence="1">Uncharacterized protein</fullName>
    </submittedName>
</protein>
<evidence type="ECO:0000313" key="1">
    <source>
        <dbReference type="EMBL" id="KKC34329.1"/>
    </source>
</evidence>
<proteinExistence type="predicted"/>
<sequence>MPSKGEDLPAAIVRLMDKYRPALGITIITGEICDTVTERSLHEASESLGFLTPEIWTAGFGHPLAPKGALRAKFSRDAQFLRNQHLLIFVNDAYDYCEAKIENVSGFDF</sequence>
<evidence type="ECO:0000313" key="2">
    <source>
        <dbReference type="Proteomes" id="UP000033519"/>
    </source>
</evidence>
<gene>
    <name evidence="1" type="ORF">WH91_03470</name>
</gene>
<dbReference type="EMBL" id="LAPV01000039">
    <property type="protein sequence ID" value="KKC34329.1"/>
    <property type="molecule type" value="Genomic_DNA"/>
</dbReference>
<dbReference type="Proteomes" id="UP000033519">
    <property type="component" value="Unassembled WGS sequence"/>
</dbReference>
<reference evidence="1 2" key="1">
    <citation type="submission" date="2015-03" db="EMBL/GenBank/DDBJ databases">
        <authorList>
            <person name="Lepp D."/>
            <person name="Hassan Y.I."/>
            <person name="Li X.-Z."/>
            <person name="Zhou T."/>
        </authorList>
    </citation>
    <scope>NUCLEOTIDE SEQUENCE [LARGE SCALE GENOMIC DNA]</scope>
    <source>
        <strain evidence="1 2">Cr7-05</strain>
    </source>
</reference>
<accession>A0ABR5E294</accession>